<dbReference type="RefSeq" id="WP_189643160.1">
    <property type="nucleotide sequence ID" value="NZ_BNAL01000018.1"/>
</dbReference>
<dbReference type="EMBL" id="BNAL01000018">
    <property type="protein sequence ID" value="GHG04158.1"/>
    <property type="molecule type" value="Genomic_DNA"/>
</dbReference>
<evidence type="ECO:0000313" key="2">
    <source>
        <dbReference type="Proteomes" id="UP000632154"/>
    </source>
</evidence>
<gene>
    <name evidence="1" type="ORF">GCM10017783_15990</name>
</gene>
<organism evidence="1 2">
    <name type="scientific">Deinococcus piscis</name>
    <dbReference type="NCBI Taxonomy" id="394230"/>
    <lineage>
        <taxon>Bacteria</taxon>
        <taxon>Thermotogati</taxon>
        <taxon>Deinococcota</taxon>
        <taxon>Deinococci</taxon>
        <taxon>Deinococcales</taxon>
        <taxon>Deinococcaceae</taxon>
        <taxon>Deinococcus</taxon>
    </lineage>
</organism>
<sequence length="109" mass="11804">MKPSLSAAADAVQSAEQALAAGQTGRARSQLDRALSGLLRLQPSAPRDTLLAQVHLRLHLLTQLDGQRGRSEQHLRWGVSYARTAGNGPVRTLAQRLWNDWQAARTSGA</sequence>
<reference evidence="2" key="1">
    <citation type="journal article" date="2019" name="Int. J. Syst. Evol. Microbiol.">
        <title>The Global Catalogue of Microorganisms (GCM) 10K type strain sequencing project: providing services to taxonomists for standard genome sequencing and annotation.</title>
        <authorList>
            <consortium name="The Broad Institute Genomics Platform"/>
            <consortium name="The Broad Institute Genome Sequencing Center for Infectious Disease"/>
            <person name="Wu L."/>
            <person name="Ma J."/>
        </authorList>
    </citation>
    <scope>NUCLEOTIDE SEQUENCE [LARGE SCALE GENOMIC DNA]</scope>
    <source>
        <strain evidence="2">CGMCC 1.18439</strain>
    </source>
</reference>
<proteinExistence type="predicted"/>
<protein>
    <submittedName>
        <fullName evidence="1">Uncharacterized protein</fullName>
    </submittedName>
</protein>
<evidence type="ECO:0000313" key="1">
    <source>
        <dbReference type="EMBL" id="GHG04158.1"/>
    </source>
</evidence>
<accession>A0ABQ3K5I0</accession>
<name>A0ABQ3K5I0_9DEIO</name>
<comment type="caution">
    <text evidence="1">The sequence shown here is derived from an EMBL/GenBank/DDBJ whole genome shotgun (WGS) entry which is preliminary data.</text>
</comment>
<dbReference type="Proteomes" id="UP000632154">
    <property type="component" value="Unassembled WGS sequence"/>
</dbReference>
<keyword evidence="2" id="KW-1185">Reference proteome</keyword>